<keyword evidence="1" id="KW-0501">Molybdenum cofactor biosynthesis</keyword>
<dbReference type="Proteomes" id="UP000198635">
    <property type="component" value="Unassembled WGS sequence"/>
</dbReference>
<dbReference type="PANTHER" id="PTHR10192">
    <property type="entry name" value="MOLYBDOPTERIN BIOSYNTHESIS PROTEIN"/>
    <property type="match status" value="1"/>
</dbReference>
<keyword evidence="1" id="KW-0479">Metal-binding</keyword>
<dbReference type="InterPro" id="IPR038987">
    <property type="entry name" value="MoeA-like"/>
</dbReference>
<dbReference type="SMART" id="SM00852">
    <property type="entry name" value="MoCF_biosynth"/>
    <property type="match status" value="1"/>
</dbReference>
<dbReference type="GO" id="GO:0006777">
    <property type="term" value="P:Mo-molybdopterin cofactor biosynthetic process"/>
    <property type="evidence" value="ECO:0007669"/>
    <property type="project" value="UniProtKB-UniRule"/>
</dbReference>
<proteinExistence type="inferred from homology"/>
<dbReference type="AlphaFoldDB" id="A0A1I3S5S4"/>
<accession>A0A1I3S5S4</accession>
<dbReference type="GO" id="GO:0005829">
    <property type="term" value="C:cytosol"/>
    <property type="evidence" value="ECO:0007669"/>
    <property type="project" value="TreeGrafter"/>
</dbReference>
<evidence type="ECO:0000256" key="1">
    <source>
        <dbReference type="RuleBase" id="RU365090"/>
    </source>
</evidence>
<dbReference type="STRING" id="52560.SAMN04488082_1043"/>
<dbReference type="OrthoDB" id="9767940at2"/>
<feature type="domain" description="MoaB/Mog" evidence="2">
    <location>
        <begin position="174"/>
        <end position="306"/>
    </location>
</feature>
<dbReference type="InterPro" id="IPR001453">
    <property type="entry name" value="MoaB/Mog_dom"/>
</dbReference>
<keyword evidence="1" id="KW-0808">Transferase</keyword>
<dbReference type="CDD" id="cd03522">
    <property type="entry name" value="MoeA_like"/>
    <property type="match status" value="1"/>
</dbReference>
<dbReference type="UniPathway" id="UPA00344"/>
<dbReference type="RefSeq" id="WP_092373142.1">
    <property type="nucleotide sequence ID" value="NZ_FORX01000004.1"/>
</dbReference>
<comment type="function">
    <text evidence="1">Catalyzes the insertion of molybdate into adenylated molybdopterin with the concomitant release of AMP.</text>
</comment>
<keyword evidence="1" id="KW-0460">Magnesium</keyword>
<keyword evidence="4" id="KW-1185">Reference proteome</keyword>
<dbReference type="EMBL" id="FORX01000004">
    <property type="protein sequence ID" value="SFJ52927.1"/>
    <property type="molecule type" value="Genomic_DNA"/>
</dbReference>
<dbReference type="EC" id="2.10.1.1" evidence="1"/>
<comment type="similarity">
    <text evidence="1">Belongs to the MoeA family.</text>
</comment>
<dbReference type="PANTHER" id="PTHR10192:SF28">
    <property type="entry name" value="MOLYBDOPTERIN MOLYBDENUMTRANSFERASE"/>
    <property type="match status" value="1"/>
</dbReference>
<evidence type="ECO:0000313" key="4">
    <source>
        <dbReference type="Proteomes" id="UP000198635"/>
    </source>
</evidence>
<dbReference type="GO" id="GO:0061599">
    <property type="term" value="F:molybdopterin molybdotransferase activity"/>
    <property type="evidence" value="ECO:0007669"/>
    <property type="project" value="UniProtKB-UniRule"/>
</dbReference>
<dbReference type="Gene3D" id="3.40.980.10">
    <property type="entry name" value="MoaB/Mog-like domain"/>
    <property type="match status" value="1"/>
</dbReference>
<evidence type="ECO:0000313" key="3">
    <source>
        <dbReference type="EMBL" id="SFJ52927.1"/>
    </source>
</evidence>
<keyword evidence="1" id="KW-0500">Molybdenum</keyword>
<comment type="cofactor">
    <cofactor evidence="1">
        <name>Mg(2+)</name>
        <dbReference type="ChEBI" id="CHEBI:18420"/>
    </cofactor>
</comment>
<dbReference type="Pfam" id="PF00994">
    <property type="entry name" value="MoCF_biosynth"/>
    <property type="match status" value="1"/>
</dbReference>
<dbReference type="SUPFAM" id="SSF53218">
    <property type="entry name" value="Molybdenum cofactor biosynthesis proteins"/>
    <property type="match status" value="1"/>
</dbReference>
<evidence type="ECO:0000259" key="2">
    <source>
        <dbReference type="SMART" id="SM00852"/>
    </source>
</evidence>
<organism evidence="3 4">
    <name type="scientific">Desulfomicrobium apsheronum</name>
    <dbReference type="NCBI Taxonomy" id="52560"/>
    <lineage>
        <taxon>Bacteria</taxon>
        <taxon>Pseudomonadati</taxon>
        <taxon>Thermodesulfobacteriota</taxon>
        <taxon>Desulfovibrionia</taxon>
        <taxon>Desulfovibrionales</taxon>
        <taxon>Desulfomicrobiaceae</taxon>
        <taxon>Desulfomicrobium</taxon>
    </lineage>
</organism>
<name>A0A1I3S5S4_9BACT</name>
<protein>
    <recommendedName>
        <fullName evidence="1">Molybdopterin molybdenumtransferase</fullName>
        <ecNumber evidence="1">2.10.1.1</ecNumber>
    </recommendedName>
</protein>
<comment type="catalytic activity">
    <reaction evidence="1">
        <text>adenylyl-molybdopterin + molybdate = Mo-molybdopterin + AMP + H(+)</text>
        <dbReference type="Rhea" id="RHEA:35047"/>
        <dbReference type="ChEBI" id="CHEBI:15378"/>
        <dbReference type="ChEBI" id="CHEBI:36264"/>
        <dbReference type="ChEBI" id="CHEBI:62727"/>
        <dbReference type="ChEBI" id="CHEBI:71302"/>
        <dbReference type="ChEBI" id="CHEBI:456215"/>
    </reaction>
</comment>
<comment type="pathway">
    <text evidence="1">Cofactor biosynthesis; molybdopterin biosynthesis.</text>
</comment>
<dbReference type="GO" id="GO:0046872">
    <property type="term" value="F:metal ion binding"/>
    <property type="evidence" value="ECO:0007669"/>
    <property type="project" value="UniProtKB-UniRule"/>
</dbReference>
<gene>
    <name evidence="3" type="ORF">SAMN04488082_1043</name>
</gene>
<sequence>MKSIPVEEAVGTVLCHDITRIVPGEAKGPAFRRGHIVGPHDISTLLDIGKAHLYVFDPRDGYVHEDECALRLARAAAGQGITFSSPSEGKSTLTAAHDGVLSIDVEGLFRLNSITDVTFGTIHTGQFVKSGRVLGGTRVIPLAVPEELLQEAEGVCREHAPLIEVRPLKPTRVGVVTTGSEVYTGRIKDGFGPVLRKKFEGLGSTVLDQVFVSDQVEMTAQAIMGLKERGADFIAVTGGMSVDPDDQTPAAIRATGARVVSYGAPTYPGAMFMLAYLDDVPVVGLPGCVMYYKASIFDLIVPRLLTGERLERKDIVAFGHGGLCESCPSCHYPACGFGKL</sequence>
<reference evidence="4" key="1">
    <citation type="submission" date="2016-10" db="EMBL/GenBank/DDBJ databases">
        <authorList>
            <person name="Varghese N."/>
            <person name="Submissions S."/>
        </authorList>
    </citation>
    <scope>NUCLEOTIDE SEQUENCE [LARGE SCALE GENOMIC DNA]</scope>
    <source>
        <strain evidence="4">DSM 5918</strain>
    </source>
</reference>
<dbReference type="InterPro" id="IPR036425">
    <property type="entry name" value="MoaB/Mog-like_dom_sf"/>
</dbReference>